<feature type="transmembrane region" description="Helical" evidence="5">
    <location>
        <begin position="238"/>
        <end position="258"/>
    </location>
</feature>
<keyword evidence="8" id="KW-0813">Transport</keyword>
<feature type="transmembrane region" description="Helical" evidence="5">
    <location>
        <begin position="173"/>
        <end position="190"/>
    </location>
</feature>
<evidence type="ECO:0000313" key="7">
    <source>
        <dbReference type="EMBL" id="JAC77290.1"/>
    </source>
</evidence>
<dbReference type="PIRSF" id="PIRSF005799">
    <property type="entry name" value="UDP-gal_transpt"/>
    <property type="match status" value="1"/>
</dbReference>
<feature type="transmembrane region" description="Helical" evidence="5">
    <location>
        <begin position="325"/>
        <end position="342"/>
    </location>
</feature>
<evidence type="ECO:0000313" key="6">
    <source>
        <dbReference type="EMBL" id="JAC64713.1"/>
    </source>
</evidence>
<accession>A0A061SAP7</accession>
<dbReference type="Pfam" id="PF04142">
    <property type="entry name" value="Nuc_sug_transp"/>
    <property type="match status" value="1"/>
</dbReference>
<reference evidence="8" key="1">
    <citation type="submission" date="2014-05" db="EMBL/GenBank/DDBJ databases">
        <title>The transcriptome of the halophilic microalga Tetraselmis sp. GSL018 isolated from the Great Salt Lake, Utah.</title>
        <authorList>
            <person name="Jinkerson R.E."/>
            <person name="D'Adamo S."/>
            <person name="Posewitz M.C."/>
        </authorList>
    </citation>
    <scope>NUCLEOTIDE SEQUENCE</scope>
    <source>
        <strain evidence="8">GSL018</strain>
    </source>
</reference>
<evidence type="ECO:0000256" key="2">
    <source>
        <dbReference type="ARBA" id="ARBA00022692"/>
    </source>
</evidence>
<dbReference type="EMBL" id="GBEZ01022097">
    <property type="protein sequence ID" value="JAC64713.1"/>
    <property type="molecule type" value="Transcribed_RNA"/>
</dbReference>
<proteinExistence type="predicted"/>
<feature type="transmembrane region" description="Helical" evidence="5">
    <location>
        <begin position="301"/>
        <end position="319"/>
    </location>
</feature>
<sequence length="347" mass="38719">MGDTKYHKIKDEEHSAVGNMVLTVGSEEGEKRVIAQAEGPAEALRKTVVTIALTILTSSQGLLIALSKRSGHFNYSVTSANFMVEVTKCTISLASLLHIWQSTGITEDNRLSTNWGEIWVYPVPALLYLIKNLMQYFIFLYVDAPSYQILKNLNIISTGVLYRIFLKKRLSEVQWSALVLLALGCTIAQMNNNSDRVLSTPMLGVVLAVVMALLSGLAGVYTEMIIKKRPQRSIHVQNFYLYFFGILFNLVAICTYDYDAVFRKGFFAGYNWVTMIMILNHSLSGLAVSMVMKYANNIVKVYATSVAMLLTTIVSIPLFGFQLTLPFVLGTSVVCVAIFLHYQSKNK</sequence>
<evidence type="ECO:0000256" key="5">
    <source>
        <dbReference type="SAM" id="Phobius"/>
    </source>
</evidence>
<evidence type="ECO:0000313" key="8">
    <source>
        <dbReference type="EMBL" id="JAC79965.1"/>
    </source>
</evidence>
<feature type="transmembrane region" description="Helical" evidence="5">
    <location>
        <begin position="202"/>
        <end position="226"/>
    </location>
</feature>
<dbReference type="GO" id="GO:0000139">
    <property type="term" value="C:Golgi membrane"/>
    <property type="evidence" value="ECO:0007669"/>
    <property type="project" value="InterPro"/>
</dbReference>
<evidence type="ECO:0000256" key="1">
    <source>
        <dbReference type="ARBA" id="ARBA00004141"/>
    </source>
</evidence>
<feature type="transmembrane region" description="Helical" evidence="5">
    <location>
        <begin position="118"/>
        <end position="142"/>
    </location>
</feature>
<dbReference type="AlphaFoldDB" id="A0A061SAP7"/>
<keyword evidence="8" id="KW-0762">Sugar transport</keyword>
<dbReference type="PANTHER" id="PTHR10231">
    <property type="entry name" value="NUCLEOTIDE-SUGAR TRANSMEMBRANE TRANSPORTER"/>
    <property type="match status" value="1"/>
</dbReference>
<protein>
    <submittedName>
        <fullName evidence="8">Solute carrier family 35 (UDP-sugar transporter), member A1/2/3</fullName>
    </submittedName>
</protein>
<comment type="subcellular location">
    <subcellularLocation>
        <location evidence="1">Membrane</location>
        <topology evidence="1">Multi-pass membrane protein</topology>
    </subcellularLocation>
</comment>
<keyword evidence="3 5" id="KW-1133">Transmembrane helix</keyword>
<feature type="transmembrane region" description="Helical" evidence="5">
    <location>
        <begin position="148"/>
        <end position="166"/>
    </location>
</feature>
<dbReference type="NCBIfam" id="TIGR00803">
    <property type="entry name" value="nst"/>
    <property type="match status" value="1"/>
</dbReference>
<name>A0A061SAP7_9CHLO</name>
<keyword evidence="2 5" id="KW-0812">Transmembrane</keyword>
<keyword evidence="4 5" id="KW-0472">Membrane</keyword>
<dbReference type="InterPro" id="IPR007271">
    <property type="entry name" value="Nuc_sug_transpt"/>
</dbReference>
<dbReference type="EMBL" id="GBEZ01005326">
    <property type="protein sequence ID" value="JAC79965.1"/>
    <property type="molecule type" value="Transcribed_RNA"/>
</dbReference>
<dbReference type="EMBL" id="GBEZ01008236">
    <property type="protein sequence ID" value="JAC77290.1"/>
    <property type="molecule type" value="Transcribed_RNA"/>
</dbReference>
<evidence type="ECO:0000256" key="4">
    <source>
        <dbReference type="ARBA" id="ARBA00023136"/>
    </source>
</evidence>
<organism evidence="8">
    <name type="scientific">Tetraselmis sp. GSL018</name>
    <dbReference type="NCBI Taxonomy" id="582737"/>
    <lineage>
        <taxon>Eukaryota</taxon>
        <taxon>Viridiplantae</taxon>
        <taxon>Chlorophyta</taxon>
        <taxon>core chlorophytes</taxon>
        <taxon>Chlorodendrophyceae</taxon>
        <taxon>Chlorodendrales</taxon>
        <taxon>Chlorodendraceae</taxon>
        <taxon>Tetraselmis</taxon>
    </lineage>
</organism>
<dbReference type="GO" id="GO:0015165">
    <property type="term" value="F:pyrimidine nucleotide-sugar transmembrane transporter activity"/>
    <property type="evidence" value="ECO:0007669"/>
    <property type="project" value="InterPro"/>
</dbReference>
<evidence type="ECO:0000256" key="3">
    <source>
        <dbReference type="ARBA" id="ARBA00022989"/>
    </source>
</evidence>
<gene>
    <name evidence="8" type="primary">SLC35A1_2_3</name>
    <name evidence="8" type="ORF">TSPGSL018_11382</name>
    <name evidence="6" type="ORF">TSPGSL018_17712</name>
    <name evidence="7" type="ORF">TSPGSL018_18094</name>
</gene>
<feature type="transmembrane region" description="Helical" evidence="5">
    <location>
        <begin position="270"/>
        <end position="289"/>
    </location>
</feature>